<comment type="caution">
    <text evidence="2">The sequence shown here is derived from an EMBL/GenBank/DDBJ whole genome shotgun (WGS) entry which is preliminary data.</text>
</comment>
<dbReference type="PANTHER" id="PTHR35004:SF6">
    <property type="entry name" value="TRANSPOSASE"/>
    <property type="match status" value="1"/>
</dbReference>
<dbReference type="Pfam" id="PF13565">
    <property type="entry name" value="HTH_32"/>
    <property type="match status" value="1"/>
</dbReference>
<dbReference type="AlphaFoldDB" id="A0AA37IEH5"/>
<accession>A0AA37IEH5</accession>
<gene>
    <name evidence="2" type="ORF">CBA19CS42_25125</name>
</gene>
<proteinExistence type="predicted"/>
<name>A0AA37IEH5_9BURK</name>
<dbReference type="SUPFAM" id="SSF46689">
    <property type="entry name" value="Homeodomain-like"/>
    <property type="match status" value="1"/>
</dbReference>
<dbReference type="Gene3D" id="1.10.10.10">
    <property type="entry name" value="Winged helix-like DNA-binding domain superfamily/Winged helix DNA-binding domain"/>
    <property type="match status" value="1"/>
</dbReference>
<dbReference type="NCBIfam" id="NF033577">
    <property type="entry name" value="transpos_IS481"/>
    <property type="match status" value="1"/>
</dbReference>
<dbReference type="PANTHER" id="PTHR35004">
    <property type="entry name" value="TRANSPOSASE RV3428C-RELATED"/>
    <property type="match status" value="1"/>
</dbReference>
<evidence type="ECO:0000259" key="1">
    <source>
        <dbReference type="PROSITE" id="PS50994"/>
    </source>
</evidence>
<sequence>MPWNPQDTMQLRLEFVTLALQQEIAFSELCQRFGISRQTGYKWVNRYQAGGREALGDLSRRPHSSPNRTCDELQARVLEVRSQHPAWSAHKISRRLKDQGLQGVPSHSTVNVILQRHGCIGEKASDAATAWTRFERAEPNELWQIDFKGHFGMLDQRRCHPLTVIDDHSRFNLVLQACCSQDTETVYTHLRNAFACYGLPQQINADNGAPWGTPSKPGELTELAIRCIRLGIRMSHSRPYHPQTNGKDERFHRSLKAEVLNHRSFTGPDQVQAEFDRWRQSYNFERPHAGIGMATPISRYRPSARAMPSRLPPLEYGPDDQVLLVGWNGKVTFGKHRLRVSSALHGLHIAARPSSTIADAYDLYFAHHRLMTFDPNQPDTR</sequence>
<dbReference type="InterPro" id="IPR001584">
    <property type="entry name" value="Integrase_cat-core"/>
</dbReference>
<dbReference type="PROSITE" id="PS50994">
    <property type="entry name" value="INTEGRASE"/>
    <property type="match status" value="1"/>
</dbReference>
<dbReference type="SUPFAM" id="SSF53098">
    <property type="entry name" value="Ribonuclease H-like"/>
    <property type="match status" value="1"/>
</dbReference>
<evidence type="ECO:0000313" key="3">
    <source>
        <dbReference type="Proteomes" id="UP001055111"/>
    </source>
</evidence>
<dbReference type="GO" id="GO:0003676">
    <property type="term" value="F:nucleic acid binding"/>
    <property type="evidence" value="ECO:0007669"/>
    <property type="project" value="InterPro"/>
</dbReference>
<protein>
    <submittedName>
        <fullName evidence="2">IS481 family transposase</fullName>
    </submittedName>
</protein>
<evidence type="ECO:0000313" key="2">
    <source>
        <dbReference type="EMBL" id="GJH27863.1"/>
    </source>
</evidence>
<dbReference type="Pfam" id="PF13683">
    <property type="entry name" value="rve_3"/>
    <property type="match status" value="1"/>
</dbReference>
<dbReference type="EMBL" id="BPUS01000012">
    <property type="protein sequence ID" value="GJH27863.1"/>
    <property type="molecule type" value="Genomic_DNA"/>
</dbReference>
<dbReference type="Proteomes" id="UP001055111">
    <property type="component" value="Unassembled WGS sequence"/>
</dbReference>
<dbReference type="InterPro" id="IPR047656">
    <property type="entry name" value="IS481-like_transpos"/>
</dbReference>
<reference evidence="2" key="1">
    <citation type="submission" date="2022-09" db="EMBL/GenBank/DDBJ databases">
        <title>Isolation and characterization of 3-chlorobenzoate degrading bacteria from soils in Shizuoka.</title>
        <authorList>
            <person name="Ifat A."/>
            <person name="Ogawa N."/>
            <person name="Kimbara K."/>
            <person name="Moriuchi R."/>
            <person name="Dohra H."/>
            <person name="Shintani M."/>
        </authorList>
    </citation>
    <scope>NUCLEOTIDE SEQUENCE</scope>
    <source>
        <strain evidence="2">19CS4-2</strain>
    </source>
</reference>
<feature type="domain" description="Integrase catalytic" evidence="1">
    <location>
        <begin position="135"/>
        <end position="304"/>
    </location>
</feature>
<dbReference type="InterPro" id="IPR012337">
    <property type="entry name" value="RNaseH-like_sf"/>
</dbReference>
<dbReference type="InterPro" id="IPR009057">
    <property type="entry name" value="Homeodomain-like_sf"/>
</dbReference>
<dbReference type="RefSeq" id="WP_238214542.1">
    <property type="nucleotide sequence ID" value="NZ_BPUS01000012.1"/>
</dbReference>
<dbReference type="GO" id="GO:0015074">
    <property type="term" value="P:DNA integration"/>
    <property type="evidence" value="ECO:0007669"/>
    <property type="project" value="InterPro"/>
</dbReference>
<dbReference type="InterPro" id="IPR036397">
    <property type="entry name" value="RNaseH_sf"/>
</dbReference>
<dbReference type="Gene3D" id="3.30.420.10">
    <property type="entry name" value="Ribonuclease H-like superfamily/Ribonuclease H"/>
    <property type="match status" value="1"/>
</dbReference>
<dbReference type="InterPro" id="IPR036388">
    <property type="entry name" value="WH-like_DNA-bd_sf"/>
</dbReference>
<organism evidence="2 3">
    <name type="scientific">Caballeronia novacaledonica</name>
    <dbReference type="NCBI Taxonomy" id="1544861"/>
    <lineage>
        <taxon>Bacteria</taxon>
        <taxon>Pseudomonadati</taxon>
        <taxon>Pseudomonadota</taxon>
        <taxon>Betaproteobacteria</taxon>
        <taxon>Burkholderiales</taxon>
        <taxon>Burkholderiaceae</taxon>
        <taxon>Caballeronia</taxon>
    </lineage>
</organism>